<accession>A0ABR5BDT8</accession>
<gene>
    <name evidence="2" type="ORF">I314_02542</name>
</gene>
<proteinExistence type="predicted"/>
<evidence type="ECO:0000256" key="1">
    <source>
        <dbReference type="SAM" id="Phobius"/>
    </source>
</evidence>
<dbReference type="EMBL" id="KN848893">
    <property type="protein sequence ID" value="KIR67324.1"/>
    <property type="molecule type" value="Genomic_DNA"/>
</dbReference>
<keyword evidence="1" id="KW-0812">Transmembrane</keyword>
<feature type="transmembrane region" description="Helical" evidence="1">
    <location>
        <begin position="82"/>
        <end position="100"/>
    </location>
</feature>
<keyword evidence="1" id="KW-1133">Transmembrane helix</keyword>
<keyword evidence="1" id="KW-0472">Membrane</keyword>
<organism evidence="2 3">
    <name type="scientific">Cryptococcus bacillisporus CA1873</name>
    <dbReference type="NCBI Taxonomy" id="1296111"/>
    <lineage>
        <taxon>Eukaryota</taxon>
        <taxon>Fungi</taxon>
        <taxon>Dikarya</taxon>
        <taxon>Basidiomycota</taxon>
        <taxon>Agaricomycotina</taxon>
        <taxon>Tremellomycetes</taxon>
        <taxon>Tremellales</taxon>
        <taxon>Cryptococcaceae</taxon>
        <taxon>Cryptococcus</taxon>
        <taxon>Cryptococcus gattii species complex</taxon>
    </lineage>
</organism>
<dbReference type="Proteomes" id="UP000053800">
    <property type="component" value="Unassembled WGS sequence"/>
</dbReference>
<reference evidence="2 3" key="1">
    <citation type="submission" date="2015-01" db="EMBL/GenBank/DDBJ databases">
        <title>The Genome Sequence of Cryptococcus gattii CA1873.</title>
        <authorList>
            <consortium name="The Broad Institute Genomics Platform"/>
            <person name="Cuomo C."/>
            <person name="Litvintseva A."/>
            <person name="Chen Y."/>
            <person name="Heitman J."/>
            <person name="Sun S."/>
            <person name="Springer D."/>
            <person name="Dromer F."/>
            <person name="Young S."/>
            <person name="Zeng Q."/>
            <person name="Gargeya S."/>
            <person name="Abouelleil A."/>
            <person name="Alvarado L."/>
            <person name="Chapman S.B."/>
            <person name="Gainer-Dewar J."/>
            <person name="Goldberg J."/>
            <person name="Griggs A."/>
            <person name="Gujja S."/>
            <person name="Hansen M."/>
            <person name="Howarth C."/>
            <person name="Imamovic A."/>
            <person name="Larimer J."/>
            <person name="Murphy C."/>
            <person name="Naylor J."/>
            <person name="Pearson M."/>
            <person name="Priest M."/>
            <person name="Roberts A."/>
            <person name="Saif S."/>
            <person name="Shea T."/>
            <person name="Sykes S."/>
            <person name="Wortman J."/>
            <person name="Nusbaum C."/>
            <person name="Birren B."/>
        </authorList>
    </citation>
    <scope>NUCLEOTIDE SEQUENCE [LARGE SCALE GENOMIC DNA]</scope>
    <source>
        <strain evidence="2 3">CA1873</strain>
    </source>
</reference>
<name>A0ABR5BDT8_CRYGA</name>
<evidence type="ECO:0000313" key="3">
    <source>
        <dbReference type="Proteomes" id="UP000053800"/>
    </source>
</evidence>
<protein>
    <submittedName>
        <fullName evidence="2">Uncharacterized protein</fullName>
    </submittedName>
</protein>
<keyword evidence="3" id="KW-1185">Reference proteome</keyword>
<evidence type="ECO:0000313" key="2">
    <source>
        <dbReference type="EMBL" id="KIR67324.1"/>
    </source>
</evidence>
<sequence>MIAMEDKCFWGRPLGSLCYVGSGNLPEERKTKSFSPYPKTWLSQELSRIWGRPFLSQLYGARKISALRSLGSYPIKSSRKSCGLLGLMVFRLISVPFIFLP</sequence>